<dbReference type="PIRSF" id="PIRSF000239">
    <property type="entry name" value="AHPC"/>
    <property type="match status" value="1"/>
</dbReference>
<dbReference type="InterPro" id="IPR000866">
    <property type="entry name" value="AhpC/TSA"/>
</dbReference>
<dbReference type="InterPro" id="IPR024706">
    <property type="entry name" value="Peroxiredoxin_AhpC-typ"/>
</dbReference>
<dbReference type="InterPro" id="IPR036249">
    <property type="entry name" value="Thioredoxin-like_sf"/>
</dbReference>
<evidence type="ECO:0000256" key="3">
    <source>
        <dbReference type="PIRSR" id="PIRSR000239-1"/>
    </source>
</evidence>
<evidence type="ECO:0000256" key="2">
    <source>
        <dbReference type="ARBA" id="ARBA00023284"/>
    </source>
</evidence>
<dbReference type="RefSeq" id="WP_390223252.1">
    <property type="nucleotide sequence ID" value="NZ_JBHTAA010000005.1"/>
</dbReference>
<evidence type="ECO:0000313" key="6">
    <source>
        <dbReference type="Proteomes" id="UP001596481"/>
    </source>
</evidence>
<dbReference type="PROSITE" id="PS51352">
    <property type="entry name" value="THIOREDOXIN_2"/>
    <property type="match status" value="1"/>
</dbReference>
<dbReference type="Gene3D" id="3.40.30.10">
    <property type="entry name" value="Glutaredoxin"/>
    <property type="match status" value="1"/>
</dbReference>
<feature type="active site" description="Cysteine sulfenic acid (-SOH) intermediate; for peroxidase activity" evidence="3">
    <location>
        <position position="49"/>
    </location>
</feature>
<comment type="caution">
    <text evidence="5">The sequence shown here is derived from an EMBL/GenBank/DDBJ whole genome shotgun (WGS) entry which is preliminary data.</text>
</comment>
<accession>A0ABD5ZGA6</accession>
<keyword evidence="6" id="KW-1185">Reference proteome</keyword>
<evidence type="ECO:0000313" key="5">
    <source>
        <dbReference type="EMBL" id="MFC7203918.1"/>
    </source>
</evidence>
<dbReference type="GO" id="GO:0016491">
    <property type="term" value="F:oxidoreductase activity"/>
    <property type="evidence" value="ECO:0007669"/>
    <property type="project" value="UniProtKB-KW"/>
</dbReference>
<organism evidence="5 6">
    <name type="scientific">Haloferax namakaokahaiae</name>
    <dbReference type="NCBI Taxonomy" id="1748331"/>
    <lineage>
        <taxon>Archaea</taxon>
        <taxon>Methanobacteriati</taxon>
        <taxon>Methanobacteriota</taxon>
        <taxon>Stenosarchaea group</taxon>
        <taxon>Halobacteria</taxon>
        <taxon>Halobacteriales</taxon>
        <taxon>Haloferacaceae</taxon>
        <taxon>Haloferax</taxon>
    </lineage>
</organism>
<feature type="domain" description="Thioredoxin" evidence="4">
    <location>
        <begin position="2"/>
        <end position="161"/>
    </location>
</feature>
<protein>
    <submittedName>
        <fullName evidence="5">Redoxin domain-containing protein</fullName>
    </submittedName>
</protein>
<dbReference type="InterPro" id="IPR013766">
    <property type="entry name" value="Thioredoxin_domain"/>
</dbReference>
<evidence type="ECO:0000256" key="1">
    <source>
        <dbReference type="ARBA" id="ARBA00023002"/>
    </source>
</evidence>
<evidence type="ECO:0000259" key="4">
    <source>
        <dbReference type="PROSITE" id="PS51352"/>
    </source>
</evidence>
<reference evidence="5 6" key="1">
    <citation type="journal article" date="2019" name="Int. J. Syst. Evol. Microbiol.">
        <title>The Global Catalogue of Microorganisms (GCM) 10K type strain sequencing project: providing services to taxonomists for standard genome sequencing and annotation.</title>
        <authorList>
            <consortium name="The Broad Institute Genomics Platform"/>
            <consortium name="The Broad Institute Genome Sequencing Center for Infectious Disease"/>
            <person name="Wu L."/>
            <person name="Ma J."/>
        </authorList>
    </citation>
    <scope>NUCLEOTIDE SEQUENCE [LARGE SCALE GENOMIC DNA]</scope>
    <source>
        <strain evidence="5 6">DSM 29988</strain>
    </source>
</reference>
<keyword evidence="1" id="KW-0560">Oxidoreductase</keyword>
<dbReference type="Proteomes" id="UP001596481">
    <property type="component" value="Unassembled WGS sequence"/>
</dbReference>
<dbReference type="Pfam" id="PF00578">
    <property type="entry name" value="AhpC-TSA"/>
    <property type="match status" value="1"/>
</dbReference>
<name>A0ABD5ZGA6_9EURY</name>
<sequence length="168" mass="18197">MVSVGDDAPDFTAPKTAIDGDIESFTLSENLDDAPLVLAFFPAAFTGTCTTEMCTFRDQLANFEDVGSTVYGISIDTPFTLSEFATKHDLNFGLISDTNRNLIDAYDVEMDFADLGVYGVAKRAVFVVDADGEVTYSWVSDDPGVEPDYEAVEEATRQAAQQTTQQAS</sequence>
<dbReference type="EMBL" id="JBHTAA010000005">
    <property type="protein sequence ID" value="MFC7203918.1"/>
    <property type="molecule type" value="Genomic_DNA"/>
</dbReference>
<proteinExistence type="predicted"/>
<dbReference type="SUPFAM" id="SSF52833">
    <property type="entry name" value="Thioredoxin-like"/>
    <property type="match status" value="1"/>
</dbReference>
<gene>
    <name evidence="5" type="ORF">ACFQJC_10355</name>
</gene>
<dbReference type="PANTHER" id="PTHR43110:SF1">
    <property type="entry name" value="THIOL PEROXIDASE"/>
    <property type="match status" value="1"/>
</dbReference>
<keyword evidence="2" id="KW-0676">Redox-active center</keyword>
<dbReference type="AlphaFoldDB" id="A0ABD5ZGA6"/>
<dbReference type="InterPro" id="IPR050455">
    <property type="entry name" value="Tpx_Peroxidase_subfamily"/>
</dbReference>
<dbReference type="PANTHER" id="PTHR43110">
    <property type="entry name" value="THIOL PEROXIDASE"/>
    <property type="match status" value="1"/>
</dbReference>